<reference evidence="1 2" key="1">
    <citation type="submission" date="2024-01" db="EMBL/GenBank/DDBJ databases">
        <title>The genomes of 5 underutilized Papilionoideae crops provide insights into root nodulation and disease resistanc.</title>
        <authorList>
            <person name="Yuan L."/>
        </authorList>
    </citation>
    <scope>NUCLEOTIDE SEQUENCE [LARGE SCALE GENOMIC DNA]</scope>
    <source>
        <strain evidence="1">ZHUSHIDOU_FW_LH</strain>
        <tissue evidence="1">Leaf</tissue>
    </source>
</reference>
<dbReference type="InterPro" id="IPR016185">
    <property type="entry name" value="PreATP-grasp_dom_sf"/>
</dbReference>
<evidence type="ECO:0000313" key="1">
    <source>
        <dbReference type="EMBL" id="KAK7281991.1"/>
    </source>
</evidence>
<dbReference type="AlphaFoldDB" id="A0AAN9FVR4"/>
<dbReference type="Proteomes" id="UP001372338">
    <property type="component" value="Unassembled WGS sequence"/>
</dbReference>
<evidence type="ECO:0000313" key="2">
    <source>
        <dbReference type="Proteomes" id="UP001372338"/>
    </source>
</evidence>
<gene>
    <name evidence="1" type="ORF">RIF29_10423</name>
</gene>
<protein>
    <submittedName>
        <fullName evidence="1">Uncharacterized protein</fullName>
    </submittedName>
</protein>
<accession>A0AAN9FVR4</accession>
<organism evidence="1 2">
    <name type="scientific">Crotalaria pallida</name>
    <name type="common">Smooth rattlebox</name>
    <name type="synonym">Crotalaria striata</name>
    <dbReference type="NCBI Taxonomy" id="3830"/>
    <lineage>
        <taxon>Eukaryota</taxon>
        <taxon>Viridiplantae</taxon>
        <taxon>Streptophyta</taxon>
        <taxon>Embryophyta</taxon>
        <taxon>Tracheophyta</taxon>
        <taxon>Spermatophyta</taxon>
        <taxon>Magnoliopsida</taxon>
        <taxon>eudicotyledons</taxon>
        <taxon>Gunneridae</taxon>
        <taxon>Pentapetalae</taxon>
        <taxon>rosids</taxon>
        <taxon>fabids</taxon>
        <taxon>Fabales</taxon>
        <taxon>Fabaceae</taxon>
        <taxon>Papilionoideae</taxon>
        <taxon>50 kb inversion clade</taxon>
        <taxon>genistoids sensu lato</taxon>
        <taxon>core genistoids</taxon>
        <taxon>Crotalarieae</taxon>
        <taxon>Crotalaria</taxon>
    </lineage>
</organism>
<dbReference type="SUPFAM" id="SSF52440">
    <property type="entry name" value="PreATP-grasp domain"/>
    <property type="match status" value="1"/>
</dbReference>
<dbReference type="EMBL" id="JAYWIO010000002">
    <property type="protein sequence ID" value="KAK7281991.1"/>
    <property type="molecule type" value="Genomic_DNA"/>
</dbReference>
<name>A0AAN9FVR4_CROPI</name>
<sequence>MASYSDVDQDSLHVYSADEAIRVGPPPARLNYLNAPSSVDVVLRCGVQWSPVIRLKIHGPDCGGSPVIRLEIHGSDCGGSPVIRLEIHGPDCGGSPMIRLEIHDPRGWDQVSAI</sequence>
<comment type="caution">
    <text evidence="1">The sequence shown here is derived from an EMBL/GenBank/DDBJ whole genome shotgun (WGS) entry which is preliminary data.</text>
</comment>
<keyword evidence="2" id="KW-1185">Reference proteome</keyword>
<proteinExistence type="predicted"/>
<dbReference type="Gene3D" id="3.40.50.20">
    <property type="match status" value="1"/>
</dbReference>